<name>A0ACC2CU22_DIPCM</name>
<comment type="caution">
    <text evidence="1">The sequence shown here is derived from an EMBL/GenBank/DDBJ whole genome shotgun (WGS) entry which is preliminary data.</text>
</comment>
<dbReference type="Proteomes" id="UP001162992">
    <property type="component" value="Chromosome 9"/>
</dbReference>
<dbReference type="EMBL" id="CM055100">
    <property type="protein sequence ID" value="KAJ7545455.1"/>
    <property type="molecule type" value="Genomic_DNA"/>
</dbReference>
<reference evidence="2" key="1">
    <citation type="journal article" date="2024" name="Proc. Natl. Acad. Sci. U.S.A.">
        <title>Extraordinary preservation of gene collinearity over three hundred million years revealed in homosporous lycophytes.</title>
        <authorList>
            <person name="Li C."/>
            <person name="Wickell D."/>
            <person name="Kuo L.Y."/>
            <person name="Chen X."/>
            <person name="Nie B."/>
            <person name="Liao X."/>
            <person name="Peng D."/>
            <person name="Ji J."/>
            <person name="Jenkins J."/>
            <person name="Williams M."/>
            <person name="Shu S."/>
            <person name="Plott C."/>
            <person name="Barry K."/>
            <person name="Rajasekar S."/>
            <person name="Grimwood J."/>
            <person name="Han X."/>
            <person name="Sun S."/>
            <person name="Hou Z."/>
            <person name="He W."/>
            <person name="Dai G."/>
            <person name="Sun C."/>
            <person name="Schmutz J."/>
            <person name="Leebens-Mack J.H."/>
            <person name="Li F.W."/>
            <person name="Wang L."/>
        </authorList>
    </citation>
    <scope>NUCLEOTIDE SEQUENCE [LARGE SCALE GENOMIC DNA]</scope>
    <source>
        <strain evidence="2">cv. PW_Plant_1</strain>
    </source>
</reference>
<organism evidence="1 2">
    <name type="scientific">Diphasiastrum complanatum</name>
    <name type="common">Issler's clubmoss</name>
    <name type="synonym">Lycopodium complanatum</name>
    <dbReference type="NCBI Taxonomy" id="34168"/>
    <lineage>
        <taxon>Eukaryota</taxon>
        <taxon>Viridiplantae</taxon>
        <taxon>Streptophyta</taxon>
        <taxon>Embryophyta</taxon>
        <taxon>Tracheophyta</taxon>
        <taxon>Lycopodiopsida</taxon>
        <taxon>Lycopodiales</taxon>
        <taxon>Lycopodiaceae</taxon>
        <taxon>Lycopodioideae</taxon>
        <taxon>Diphasiastrum</taxon>
    </lineage>
</organism>
<sequence>MAAMLSEVKKDRKTKRKEWQGSVRAINHSQFDLAREMRDGLTHLEARFEELETTRGNTWAPPPLKPKDIPTRNTKGPRKTAKVKAPRTFKGERDVRVVEDWPFHMDITSA</sequence>
<evidence type="ECO:0000313" key="1">
    <source>
        <dbReference type="EMBL" id="KAJ7545455.1"/>
    </source>
</evidence>
<protein>
    <submittedName>
        <fullName evidence="1">Uncharacterized protein</fullName>
    </submittedName>
</protein>
<evidence type="ECO:0000313" key="2">
    <source>
        <dbReference type="Proteomes" id="UP001162992"/>
    </source>
</evidence>
<keyword evidence="2" id="KW-1185">Reference proteome</keyword>
<proteinExistence type="predicted"/>
<gene>
    <name evidence="1" type="ORF">O6H91_09G120600</name>
</gene>
<accession>A0ACC2CU22</accession>